<name>A0A426U4D4_9CHLR</name>
<evidence type="ECO:0000256" key="1">
    <source>
        <dbReference type="ARBA" id="ARBA00023067"/>
    </source>
</evidence>
<dbReference type="PANTHER" id="PTHR33175:SF3">
    <property type="entry name" value="DNA-BINDING PROTEIN HU-BETA"/>
    <property type="match status" value="1"/>
</dbReference>
<proteinExistence type="inferred from homology"/>
<evidence type="ECO:0000256" key="3">
    <source>
        <dbReference type="RuleBase" id="RU003939"/>
    </source>
</evidence>
<keyword evidence="1" id="KW-0226">DNA condensation</keyword>
<reference evidence="5 6" key="1">
    <citation type="submission" date="2018-12" db="EMBL/GenBank/DDBJ databases">
        <title>Genome Sequence of Candidatus Viridilinea halotolerans isolated from saline sulfide-rich spring.</title>
        <authorList>
            <person name="Grouzdev D.S."/>
            <person name="Burganskaya E.I."/>
            <person name="Krutkina M.S."/>
            <person name="Sukhacheva M.V."/>
            <person name="Gorlenko V.M."/>
        </authorList>
    </citation>
    <scope>NUCLEOTIDE SEQUENCE [LARGE SCALE GENOMIC DNA]</scope>
    <source>
        <strain evidence="5">Chok-6</strain>
    </source>
</reference>
<sequence>MQKTDFIKAVAEKAGVSQKETKLVVDSALDVITEQLAKGEKVTLTGFGTFEVRSRQAREGVNPQTRDKIQIPATRTPGFSASSTLKERVKGEGEAESKGEGEE</sequence>
<feature type="compositionally biased region" description="Basic and acidic residues" evidence="4">
    <location>
        <begin position="85"/>
        <end position="103"/>
    </location>
</feature>
<dbReference type="CDD" id="cd13831">
    <property type="entry name" value="HU"/>
    <property type="match status" value="1"/>
</dbReference>
<dbReference type="AlphaFoldDB" id="A0A426U4D4"/>
<dbReference type="GO" id="GO:0005829">
    <property type="term" value="C:cytosol"/>
    <property type="evidence" value="ECO:0007669"/>
    <property type="project" value="TreeGrafter"/>
</dbReference>
<gene>
    <name evidence="5" type="ORF">EI684_06275</name>
</gene>
<dbReference type="InterPro" id="IPR010992">
    <property type="entry name" value="IHF-like_DNA-bd_dom_sf"/>
</dbReference>
<evidence type="ECO:0000256" key="2">
    <source>
        <dbReference type="ARBA" id="ARBA00023125"/>
    </source>
</evidence>
<dbReference type="Pfam" id="PF00216">
    <property type="entry name" value="Bac_DNA_binding"/>
    <property type="match status" value="1"/>
</dbReference>
<organism evidence="5 6">
    <name type="scientific">Candidatus Viridilinea halotolerans</name>
    <dbReference type="NCBI Taxonomy" id="2491704"/>
    <lineage>
        <taxon>Bacteria</taxon>
        <taxon>Bacillati</taxon>
        <taxon>Chloroflexota</taxon>
        <taxon>Chloroflexia</taxon>
        <taxon>Chloroflexales</taxon>
        <taxon>Chloroflexineae</taxon>
        <taxon>Oscillochloridaceae</taxon>
        <taxon>Candidatus Viridilinea</taxon>
    </lineage>
</organism>
<dbReference type="EMBL" id="RSAS01000240">
    <property type="protein sequence ID" value="RRR74770.1"/>
    <property type="molecule type" value="Genomic_DNA"/>
</dbReference>
<protein>
    <submittedName>
        <fullName evidence="5">HU family DNA-binding protein</fullName>
    </submittedName>
</protein>
<comment type="caution">
    <text evidence="5">The sequence shown here is derived from an EMBL/GenBank/DDBJ whole genome shotgun (WGS) entry which is preliminary data.</text>
</comment>
<dbReference type="SUPFAM" id="SSF47729">
    <property type="entry name" value="IHF-like DNA-binding proteins"/>
    <property type="match status" value="1"/>
</dbReference>
<dbReference type="PRINTS" id="PR01727">
    <property type="entry name" value="DNABINDINGHU"/>
</dbReference>
<dbReference type="GO" id="GO:0030527">
    <property type="term" value="F:structural constituent of chromatin"/>
    <property type="evidence" value="ECO:0007669"/>
    <property type="project" value="InterPro"/>
</dbReference>
<dbReference type="Proteomes" id="UP000280307">
    <property type="component" value="Unassembled WGS sequence"/>
</dbReference>
<dbReference type="GO" id="GO:0003677">
    <property type="term" value="F:DNA binding"/>
    <property type="evidence" value="ECO:0007669"/>
    <property type="project" value="UniProtKB-KW"/>
</dbReference>
<evidence type="ECO:0000313" key="6">
    <source>
        <dbReference type="Proteomes" id="UP000280307"/>
    </source>
</evidence>
<comment type="similarity">
    <text evidence="3">Belongs to the bacterial histone-like protein family.</text>
</comment>
<dbReference type="SMART" id="SM00411">
    <property type="entry name" value="BHL"/>
    <property type="match status" value="1"/>
</dbReference>
<evidence type="ECO:0000313" key="5">
    <source>
        <dbReference type="EMBL" id="RRR74770.1"/>
    </source>
</evidence>
<dbReference type="GO" id="GO:0030261">
    <property type="term" value="P:chromosome condensation"/>
    <property type="evidence" value="ECO:0007669"/>
    <property type="project" value="UniProtKB-KW"/>
</dbReference>
<dbReference type="InterPro" id="IPR000119">
    <property type="entry name" value="Hist_DNA-bd"/>
</dbReference>
<dbReference type="InterPro" id="IPR020816">
    <property type="entry name" value="Histone-like_DNA-bd_CS"/>
</dbReference>
<accession>A0A426U4D4</accession>
<evidence type="ECO:0000256" key="4">
    <source>
        <dbReference type="SAM" id="MobiDB-lite"/>
    </source>
</evidence>
<dbReference type="Gene3D" id="4.10.520.10">
    <property type="entry name" value="IHF-like DNA-binding proteins"/>
    <property type="match status" value="1"/>
</dbReference>
<feature type="region of interest" description="Disordered" evidence="4">
    <location>
        <begin position="55"/>
        <end position="103"/>
    </location>
</feature>
<keyword evidence="2 5" id="KW-0238">DNA-binding</keyword>
<dbReference type="PROSITE" id="PS00045">
    <property type="entry name" value="HISTONE_LIKE"/>
    <property type="match status" value="1"/>
</dbReference>
<dbReference type="PANTHER" id="PTHR33175">
    <property type="entry name" value="DNA-BINDING PROTEIN HU"/>
    <property type="match status" value="1"/>
</dbReference>